<dbReference type="RefSeq" id="WP_171481914.1">
    <property type="nucleotide sequence ID" value="NZ_JABGBP010000301.1"/>
</dbReference>
<evidence type="ECO:0000313" key="1">
    <source>
        <dbReference type="EMBL" id="NOL60793.1"/>
    </source>
</evidence>
<organism evidence="1 2">
    <name type="scientific">Ferroplasma acidiphilum</name>
    <dbReference type="NCBI Taxonomy" id="74969"/>
    <lineage>
        <taxon>Archaea</taxon>
        <taxon>Methanobacteriati</taxon>
        <taxon>Thermoplasmatota</taxon>
        <taxon>Thermoplasmata</taxon>
        <taxon>Thermoplasmatales</taxon>
        <taxon>Ferroplasmaceae</taxon>
        <taxon>Ferroplasma</taxon>
    </lineage>
</organism>
<dbReference type="EMBL" id="JABGBP010000301">
    <property type="protein sequence ID" value="NOL60793.1"/>
    <property type="molecule type" value="Genomic_DNA"/>
</dbReference>
<comment type="caution">
    <text evidence="1">The sequence shown here is derived from an EMBL/GenBank/DDBJ whole genome shotgun (WGS) entry which is preliminary data.</text>
</comment>
<reference evidence="1 2" key="1">
    <citation type="submission" date="2020-05" db="EMBL/GenBank/DDBJ databases">
        <authorList>
            <person name="Zhang R."/>
        </authorList>
    </citation>
    <scope>NUCLEOTIDE SEQUENCE [LARGE SCALE GENOMIC DNA]</scope>
    <source>
        <strain evidence="1 2">DSM 28986</strain>
    </source>
</reference>
<feature type="non-terminal residue" evidence="1">
    <location>
        <position position="143"/>
    </location>
</feature>
<sequence length="143" mass="16735">MKLQNEPDPMIEKELVIRRLWNIYSFTGFNDFAEYVKNTYPGFIITPDINSKLKDNNNLNMLEAEKLIKSAAYAIPSFEDFKTIINNAPPRAKEEGQDFDLPFTGYYINIDAKWNIKLESKWQELYTELNKSLNKKKPNFTGI</sequence>
<dbReference type="Proteomes" id="UP000546917">
    <property type="component" value="Unassembled WGS sequence"/>
</dbReference>
<proteinExistence type="predicted"/>
<evidence type="ECO:0000313" key="2">
    <source>
        <dbReference type="Proteomes" id="UP000546917"/>
    </source>
</evidence>
<gene>
    <name evidence="1" type="ORF">HLB00_08125</name>
</gene>
<accession>A0A7K4FP59</accession>
<name>A0A7K4FP59_9ARCH</name>
<protein>
    <submittedName>
        <fullName evidence="1">Uncharacterized protein</fullName>
    </submittedName>
</protein>
<dbReference type="AlphaFoldDB" id="A0A7K4FP59"/>